<evidence type="ECO:0000313" key="1">
    <source>
        <dbReference type="EMBL" id="OGL99412.1"/>
    </source>
</evidence>
<reference evidence="1 2" key="1">
    <citation type="journal article" date="2016" name="Nat. Commun.">
        <title>Thousands of microbial genomes shed light on interconnected biogeochemical processes in an aquifer system.</title>
        <authorList>
            <person name="Anantharaman K."/>
            <person name="Brown C.T."/>
            <person name="Hug L.A."/>
            <person name="Sharon I."/>
            <person name="Castelle C.J."/>
            <person name="Probst A.J."/>
            <person name="Thomas B.C."/>
            <person name="Singh A."/>
            <person name="Wilkins M.J."/>
            <person name="Karaoz U."/>
            <person name="Brodie E.L."/>
            <person name="Williams K.H."/>
            <person name="Hubbard S.S."/>
            <person name="Banfield J.F."/>
        </authorList>
    </citation>
    <scope>NUCLEOTIDE SEQUENCE [LARGE SCALE GENOMIC DNA]</scope>
</reference>
<dbReference type="AlphaFoldDB" id="A0A1F7W9C9"/>
<organism evidence="1 2">
    <name type="scientific">Candidatus Uhrbacteria bacterium RIFOXYB2_FULL_57_15</name>
    <dbReference type="NCBI Taxonomy" id="1802422"/>
    <lineage>
        <taxon>Bacteria</taxon>
        <taxon>Candidatus Uhriibacteriota</taxon>
    </lineage>
</organism>
<accession>A0A1F7W9C9</accession>
<proteinExistence type="predicted"/>
<dbReference type="Proteomes" id="UP000176501">
    <property type="component" value="Unassembled WGS sequence"/>
</dbReference>
<gene>
    <name evidence="1" type="ORF">A2304_01300</name>
</gene>
<protein>
    <submittedName>
        <fullName evidence="1">Uncharacterized protein</fullName>
    </submittedName>
</protein>
<comment type="caution">
    <text evidence="1">The sequence shown here is derived from an EMBL/GenBank/DDBJ whole genome shotgun (WGS) entry which is preliminary data.</text>
</comment>
<sequence>MKWLRCRKSDCPQTVDALGILITQLFDIKTAECLILLEWNFRLYIFQETECEICLSVILSIRNEVLIFLQNRLVDNILTTVLRQRNGFCLS</sequence>
<name>A0A1F7W9C9_9BACT</name>
<dbReference type="EMBL" id="MGFE01000005">
    <property type="protein sequence ID" value="OGL99412.1"/>
    <property type="molecule type" value="Genomic_DNA"/>
</dbReference>
<evidence type="ECO:0000313" key="2">
    <source>
        <dbReference type="Proteomes" id="UP000176501"/>
    </source>
</evidence>